<evidence type="ECO:0000313" key="1">
    <source>
        <dbReference type="EMBL" id="KAI3748421.1"/>
    </source>
</evidence>
<sequence>MRFIYVPCPHTSEVLVDVLYECLLDWNLDRKLLQLFYEVTVMFSGSKYPTANVFFPSICEIRYSLVDWTRVLMRPKHIVVPLNMIMTWKR</sequence>
<keyword evidence="2" id="KW-1185">Reference proteome</keyword>
<evidence type="ECO:0000313" key="2">
    <source>
        <dbReference type="Proteomes" id="UP001055879"/>
    </source>
</evidence>
<comment type="caution">
    <text evidence="1">The sequence shown here is derived from an EMBL/GenBank/DDBJ whole genome shotgun (WGS) entry which is preliminary data.</text>
</comment>
<dbReference type="Proteomes" id="UP001055879">
    <property type="component" value="Linkage Group LG03"/>
</dbReference>
<dbReference type="EMBL" id="CM042049">
    <property type="protein sequence ID" value="KAI3748421.1"/>
    <property type="molecule type" value="Genomic_DNA"/>
</dbReference>
<proteinExistence type="predicted"/>
<reference evidence="1 2" key="2">
    <citation type="journal article" date="2022" name="Mol. Ecol. Resour.">
        <title>The genomes of chicory, endive, great burdock and yacon provide insights into Asteraceae paleo-polyploidization history and plant inulin production.</title>
        <authorList>
            <person name="Fan W."/>
            <person name="Wang S."/>
            <person name="Wang H."/>
            <person name="Wang A."/>
            <person name="Jiang F."/>
            <person name="Liu H."/>
            <person name="Zhao H."/>
            <person name="Xu D."/>
            <person name="Zhang Y."/>
        </authorList>
    </citation>
    <scope>NUCLEOTIDE SEQUENCE [LARGE SCALE GENOMIC DNA]</scope>
    <source>
        <strain evidence="2">cv. Niubang</strain>
    </source>
</reference>
<name>A0ACB9DQD0_ARCLA</name>
<gene>
    <name evidence="1" type="ORF">L6452_11473</name>
</gene>
<organism evidence="1 2">
    <name type="scientific">Arctium lappa</name>
    <name type="common">Greater burdock</name>
    <name type="synonym">Lappa major</name>
    <dbReference type="NCBI Taxonomy" id="4217"/>
    <lineage>
        <taxon>Eukaryota</taxon>
        <taxon>Viridiplantae</taxon>
        <taxon>Streptophyta</taxon>
        <taxon>Embryophyta</taxon>
        <taxon>Tracheophyta</taxon>
        <taxon>Spermatophyta</taxon>
        <taxon>Magnoliopsida</taxon>
        <taxon>eudicotyledons</taxon>
        <taxon>Gunneridae</taxon>
        <taxon>Pentapetalae</taxon>
        <taxon>asterids</taxon>
        <taxon>campanulids</taxon>
        <taxon>Asterales</taxon>
        <taxon>Asteraceae</taxon>
        <taxon>Carduoideae</taxon>
        <taxon>Cardueae</taxon>
        <taxon>Arctiinae</taxon>
        <taxon>Arctium</taxon>
    </lineage>
</organism>
<protein>
    <submittedName>
        <fullName evidence="1">Uncharacterized protein</fullName>
    </submittedName>
</protein>
<reference evidence="2" key="1">
    <citation type="journal article" date="2022" name="Mol. Ecol. Resour.">
        <title>The genomes of chicory, endive, great burdock and yacon provide insights into Asteraceae palaeo-polyploidization history and plant inulin production.</title>
        <authorList>
            <person name="Fan W."/>
            <person name="Wang S."/>
            <person name="Wang H."/>
            <person name="Wang A."/>
            <person name="Jiang F."/>
            <person name="Liu H."/>
            <person name="Zhao H."/>
            <person name="Xu D."/>
            <person name="Zhang Y."/>
        </authorList>
    </citation>
    <scope>NUCLEOTIDE SEQUENCE [LARGE SCALE GENOMIC DNA]</scope>
    <source>
        <strain evidence="2">cv. Niubang</strain>
    </source>
</reference>
<accession>A0ACB9DQD0</accession>